<organism evidence="14 15">
    <name type="scientific">Desulfococcus multivorans DSM 2059</name>
    <dbReference type="NCBI Taxonomy" id="1121405"/>
    <lineage>
        <taxon>Bacteria</taxon>
        <taxon>Pseudomonadati</taxon>
        <taxon>Thermodesulfobacteriota</taxon>
        <taxon>Desulfobacteria</taxon>
        <taxon>Desulfobacterales</taxon>
        <taxon>Desulfococcaceae</taxon>
        <taxon>Desulfococcus</taxon>
    </lineage>
</organism>
<dbReference type="Proteomes" id="UP000014977">
    <property type="component" value="Unassembled WGS sequence"/>
</dbReference>
<dbReference type="PANTHER" id="PTHR30538">
    <property type="entry name" value="LYSINE 2,3-AMINOMUTASE-RELATED"/>
    <property type="match status" value="1"/>
</dbReference>
<dbReference type="Gene3D" id="3.20.20.70">
    <property type="entry name" value="Aldolase class I"/>
    <property type="match status" value="1"/>
</dbReference>
<dbReference type="SFLD" id="SFLDG01070">
    <property type="entry name" value="PLP-dependent"/>
    <property type="match status" value="1"/>
</dbReference>
<keyword evidence="8" id="KW-0408">Iron</keyword>
<feature type="binding site" evidence="11">
    <location>
        <position position="112"/>
    </location>
    <ligand>
        <name>[4Fe-4S] cluster</name>
        <dbReference type="ChEBI" id="CHEBI:49883"/>
        <note>4Fe-4S-S-AdoMet</note>
    </ligand>
</feature>
<keyword evidence="10" id="KW-0413">Isomerase</keyword>
<comment type="cofactor">
    <cofactor evidence="1 12">
        <name>pyridoxal 5'-phosphate</name>
        <dbReference type="ChEBI" id="CHEBI:597326"/>
    </cofactor>
</comment>
<dbReference type="SFLD" id="SFLDS00029">
    <property type="entry name" value="Radical_SAM"/>
    <property type="match status" value="1"/>
</dbReference>
<feature type="domain" description="Radical SAM core" evidence="13">
    <location>
        <begin position="91"/>
        <end position="312"/>
    </location>
</feature>
<dbReference type="Pfam" id="PF04055">
    <property type="entry name" value="Radical_SAM"/>
    <property type="match status" value="1"/>
</dbReference>
<dbReference type="STRING" id="897.B2D07_00040"/>
<keyword evidence="4 11" id="KW-0004">4Fe-4S</keyword>
<evidence type="ECO:0000256" key="8">
    <source>
        <dbReference type="ARBA" id="ARBA00023004"/>
    </source>
</evidence>
<keyword evidence="9 11" id="KW-0411">Iron-sulfur</keyword>
<dbReference type="eggNOG" id="COG1509">
    <property type="taxonomic scope" value="Bacteria"/>
</dbReference>
<dbReference type="InterPro" id="IPR058240">
    <property type="entry name" value="rSAM_sf"/>
</dbReference>
<dbReference type="PANTHER" id="PTHR30538:SF1">
    <property type="entry name" value="L-LYSINE 2,3-AMINOMUTASE"/>
    <property type="match status" value="1"/>
</dbReference>
<evidence type="ECO:0000256" key="3">
    <source>
        <dbReference type="ARBA" id="ARBA00008703"/>
    </source>
</evidence>
<comment type="cofactor">
    <cofactor evidence="2">
        <name>[4Fe-4S] cluster</name>
        <dbReference type="ChEBI" id="CHEBI:49883"/>
    </cofactor>
</comment>
<evidence type="ECO:0000256" key="9">
    <source>
        <dbReference type="ARBA" id="ARBA00023014"/>
    </source>
</evidence>
<dbReference type="GO" id="GO:0046872">
    <property type="term" value="F:metal ion binding"/>
    <property type="evidence" value="ECO:0007669"/>
    <property type="project" value="UniProtKB-KW"/>
</dbReference>
<evidence type="ECO:0000313" key="15">
    <source>
        <dbReference type="Proteomes" id="UP000014977"/>
    </source>
</evidence>
<dbReference type="GO" id="GO:0016853">
    <property type="term" value="F:isomerase activity"/>
    <property type="evidence" value="ECO:0007669"/>
    <property type="project" value="UniProtKB-KW"/>
</dbReference>
<evidence type="ECO:0000256" key="1">
    <source>
        <dbReference type="ARBA" id="ARBA00001933"/>
    </source>
</evidence>
<dbReference type="PATRIC" id="fig|1121405.3.peg.1546"/>
<evidence type="ECO:0000313" key="14">
    <source>
        <dbReference type="EMBL" id="EPR41474.1"/>
    </source>
</evidence>
<proteinExistence type="inferred from homology"/>
<evidence type="ECO:0000256" key="7">
    <source>
        <dbReference type="ARBA" id="ARBA00022898"/>
    </source>
</evidence>
<evidence type="ECO:0000256" key="6">
    <source>
        <dbReference type="ARBA" id="ARBA00022723"/>
    </source>
</evidence>
<dbReference type="OrthoDB" id="9768064at2"/>
<keyword evidence="7 12" id="KW-0663">Pyridoxal phosphate</keyword>
<dbReference type="PROSITE" id="PS51918">
    <property type="entry name" value="RADICAL_SAM"/>
    <property type="match status" value="1"/>
</dbReference>
<dbReference type="CDD" id="cd01335">
    <property type="entry name" value="Radical_SAM"/>
    <property type="match status" value="1"/>
</dbReference>
<dbReference type="InterPro" id="IPR007197">
    <property type="entry name" value="rSAM"/>
</dbReference>
<protein>
    <submittedName>
        <fullName evidence="14">Lysine 2,3-aminomutase YodO family protein</fullName>
    </submittedName>
</protein>
<evidence type="ECO:0000256" key="10">
    <source>
        <dbReference type="ARBA" id="ARBA00023235"/>
    </source>
</evidence>
<dbReference type="InterPro" id="IPR013785">
    <property type="entry name" value="Aldolase_TIM"/>
</dbReference>
<reference evidence="14 15" key="1">
    <citation type="journal article" date="2013" name="Genome Announc.">
        <title>Draft genome sequences for three mercury-methylating, sulfate-reducing bacteria.</title>
        <authorList>
            <person name="Brown S.D."/>
            <person name="Hurt R.A.Jr."/>
            <person name="Gilmour C.C."/>
            <person name="Elias D.A."/>
        </authorList>
    </citation>
    <scope>NUCLEOTIDE SEQUENCE [LARGE SCALE GENOMIC DNA]</scope>
    <source>
        <strain evidence="14 15">DSM 2059</strain>
    </source>
</reference>
<accession>S7V4G0</accession>
<dbReference type="Pfam" id="PF12544">
    <property type="entry name" value="LAM_C"/>
    <property type="match status" value="1"/>
</dbReference>
<sequence>MNDRPWQDLLAESVTSADELCRRFPVARKTVLPVIDQYPMRINPYFLSLIREPGDPIWRQAIPDPAELEDTLPEADPLAEEAQSPVPGLIHRYPDRVVFLVSSQCALFCRHCMRKRQVGKSNAMKPGTVDNGIAYIQETPAIRDVILSGGDPFLLSDDHLIEDILKPLRGIPHVEILRIHTRIPCTLPQRITEALVRRLKAFAPLYINIQFNHPAEITPNATQACARLADAGIPLGCQTVLLKGVNDSPVVMRRLMQKLLAIRVRPYYIHQGDLVKGTGHFRTSVREGLDIMSALRGHTSGMCVPQYMIDLPGGGGKIPLLPEYVIEKRHNEWYIQTFDNRIVAYPVSNEGRRRN</sequence>
<evidence type="ECO:0000259" key="13">
    <source>
        <dbReference type="PROSITE" id="PS51918"/>
    </source>
</evidence>
<feature type="binding site" evidence="11">
    <location>
        <position position="109"/>
    </location>
    <ligand>
        <name>[4Fe-4S] cluster</name>
        <dbReference type="ChEBI" id="CHEBI:49883"/>
        <note>4Fe-4S-S-AdoMet</note>
    </ligand>
</feature>
<keyword evidence="5" id="KW-0949">S-adenosyl-L-methionine</keyword>
<dbReference type="PIRSF" id="PIRSF004911">
    <property type="entry name" value="DUF160"/>
    <property type="match status" value="1"/>
</dbReference>
<keyword evidence="6 11" id="KW-0479">Metal-binding</keyword>
<feature type="binding site" evidence="11">
    <location>
        <position position="105"/>
    </location>
    <ligand>
        <name>[4Fe-4S] cluster</name>
        <dbReference type="ChEBI" id="CHEBI:49883"/>
        <note>4Fe-4S-S-AdoMet</note>
    </ligand>
</feature>
<evidence type="ECO:0000256" key="11">
    <source>
        <dbReference type="PIRSR" id="PIRSR004911-1"/>
    </source>
</evidence>
<name>S7V4G0_DESML</name>
<evidence type="ECO:0000256" key="12">
    <source>
        <dbReference type="PIRSR" id="PIRSR603739-50"/>
    </source>
</evidence>
<dbReference type="NCBIfam" id="TIGR00238">
    <property type="entry name" value="KamA family radical SAM protein"/>
    <property type="match status" value="1"/>
</dbReference>
<keyword evidence="15" id="KW-1185">Reference proteome</keyword>
<dbReference type="InterPro" id="IPR003739">
    <property type="entry name" value="Lys_aminomutase/Glu_NH3_mut"/>
</dbReference>
<dbReference type="GO" id="GO:0051539">
    <property type="term" value="F:4 iron, 4 sulfur cluster binding"/>
    <property type="evidence" value="ECO:0007669"/>
    <property type="project" value="UniProtKB-KW"/>
</dbReference>
<gene>
    <name evidence="14" type="ORF">dsmv_2019</name>
</gene>
<evidence type="ECO:0000256" key="4">
    <source>
        <dbReference type="ARBA" id="ARBA00022485"/>
    </source>
</evidence>
<comment type="similarity">
    <text evidence="3">Belongs to the radical SAM superfamily. KamA family.</text>
</comment>
<feature type="modified residue" description="N6-(pyridoxal phosphate)lysine" evidence="12">
    <location>
        <position position="317"/>
    </location>
</feature>
<evidence type="ECO:0000256" key="5">
    <source>
        <dbReference type="ARBA" id="ARBA00022691"/>
    </source>
</evidence>
<dbReference type="SUPFAM" id="SSF102114">
    <property type="entry name" value="Radical SAM enzymes"/>
    <property type="match status" value="1"/>
</dbReference>
<dbReference type="EMBL" id="ATHJ01000075">
    <property type="protein sequence ID" value="EPR41474.1"/>
    <property type="molecule type" value="Genomic_DNA"/>
</dbReference>
<evidence type="ECO:0000256" key="2">
    <source>
        <dbReference type="ARBA" id="ARBA00001966"/>
    </source>
</evidence>
<dbReference type="AlphaFoldDB" id="S7V4G0"/>
<comment type="caution">
    <text evidence="14">The sequence shown here is derived from an EMBL/GenBank/DDBJ whole genome shotgun (WGS) entry which is preliminary data.</text>
</comment>
<dbReference type="InterPro" id="IPR025895">
    <property type="entry name" value="LAM_C_dom"/>
</dbReference>